<evidence type="ECO:0000313" key="5">
    <source>
        <dbReference type="Proteomes" id="UP001366166"/>
    </source>
</evidence>
<dbReference type="Proteomes" id="UP001366166">
    <property type="component" value="Chromosome"/>
</dbReference>
<dbReference type="GO" id="GO:0003677">
    <property type="term" value="F:DNA binding"/>
    <property type="evidence" value="ECO:0007669"/>
    <property type="project" value="InterPro"/>
</dbReference>
<evidence type="ECO:0000313" key="4">
    <source>
        <dbReference type="EMBL" id="BEQ14459.1"/>
    </source>
</evidence>
<dbReference type="GO" id="GO:0006281">
    <property type="term" value="P:DNA repair"/>
    <property type="evidence" value="ECO:0007669"/>
    <property type="project" value="InterPro"/>
</dbReference>
<feature type="chain" id="PRO_5043437425" description="Ada DNA repair metal-binding domain-containing protein" evidence="2">
    <location>
        <begin position="26"/>
        <end position="90"/>
    </location>
</feature>
<dbReference type="GO" id="GO:0006355">
    <property type="term" value="P:regulation of DNA-templated transcription"/>
    <property type="evidence" value="ECO:0007669"/>
    <property type="project" value="InterPro"/>
</dbReference>
<name>A0AAU9EGV0_9BACT</name>
<reference evidence="5" key="1">
    <citation type="journal article" date="2023" name="Arch. Microbiol.">
        <title>Desulfoferula mesophilus gen. nov. sp. nov., a mesophilic sulfate-reducing bacterium isolated from a brackish lake sediment.</title>
        <authorList>
            <person name="Watanabe T."/>
            <person name="Yabe T."/>
            <person name="Tsuji J.M."/>
            <person name="Fukui M."/>
        </authorList>
    </citation>
    <scope>NUCLEOTIDE SEQUENCE [LARGE SCALE GENOMIC DNA]</scope>
    <source>
        <strain evidence="5">12FAK</strain>
    </source>
</reference>
<dbReference type="GO" id="GO:0008270">
    <property type="term" value="F:zinc ion binding"/>
    <property type="evidence" value="ECO:0007669"/>
    <property type="project" value="InterPro"/>
</dbReference>
<dbReference type="SUPFAM" id="SSF57884">
    <property type="entry name" value="Ada DNA repair protein, N-terminal domain (N-Ada 10)"/>
    <property type="match status" value="1"/>
</dbReference>
<evidence type="ECO:0000256" key="1">
    <source>
        <dbReference type="ARBA" id="ARBA00023159"/>
    </source>
</evidence>
<dbReference type="InterPro" id="IPR035451">
    <property type="entry name" value="Ada-like_dom_sf"/>
</dbReference>
<dbReference type="InterPro" id="IPR004026">
    <property type="entry name" value="Ada_DNA_repair_Zn-bd"/>
</dbReference>
<gene>
    <name evidence="4" type="ORF">FAK_15250</name>
</gene>
<keyword evidence="2" id="KW-0732">Signal</keyword>
<dbReference type="KEGG" id="dmp:FAK_15250"/>
<proteinExistence type="predicted"/>
<dbReference type="Gene3D" id="3.40.10.10">
    <property type="entry name" value="DNA Methylphosphotriester Repair Domain"/>
    <property type="match status" value="1"/>
</dbReference>
<feature type="signal peptide" evidence="2">
    <location>
        <begin position="1"/>
        <end position="25"/>
    </location>
</feature>
<dbReference type="GO" id="GO:0008168">
    <property type="term" value="F:methyltransferase activity"/>
    <property type="evidence" value="ECO:0007669"/>
    <property type="project" value="InterPro"/>
</dbReference>
<dbReference type="RefSeq" id="WP_338606165.1">
    <property type="nucleotide sequence ID" value="NZ_AP028679.1"/>
</dbReference>
<dbReference type="AlphaFoldDB" id="A0AAU9EGV0"/>
<evidence type="ECO:0000259" key="3">
    <source>
        <dbReference type="Pfam" id="PF02805"/>
    </source>
</evidence>
<organism evidence="4 5">
    <name type="scientific">Desulfoferula mesophila</name>
    <dbReference type="NCBI Taxonomy" id="3058419"/>
    <lineage>
        <taxon>Bacteria</taxon>
        <taxon>Pseudomonadati</taxon>
        <taxon>Thermodesulfobacteriota</taxon>
        <taxon>Desulfarculia</taxon>
        <taxon>Desulfarculales</taxon>
        <taxon>Desulfarculaceae</taxon>
        <taxon>Desulfoferula</taxon>
    </lineage>
</organism>
<dbReference type="EMBL" id="AP028679">
    <property type="protein sequence ID" value="BEQ14459.1"/>
    <property type="molecule type" value="Genomic_DNA"/>
</dbReference>
<accession>A0AAU9EGV0</accession>
<evidence type="ECO:0000256" key="2">
    <source>
        <dbReference type="SAM" id="SignalP"/>
    </source>
</evidence>
<protein>
    <recommendedName>
        <fullName evidence="3">Ada DNA repair metal-binding domain-containing protein</fullName>
    </recommendedName>
</protein>
<dbReference type="Pfam" id="PF02805">
    <property type="entry name" value="Ada_Zn_binding"/>
    <property type="match status" value="1"/>
</dbReference>
<keyword evidence="1" id="KW-0010">Activator</keyword>
<sequence length="90" mass="10042">MKRRRGKVWALGLSLALLFCAAAWAQDNAAPLGAPLRLAQADTVYHGNVRSKKFHRPGCRYYNCKNCTARFTSREQAIQAGYVPCKVCKP</sequence>
<keyword evidence="5" id="KW-1185">Reference proteome</keyword>
<feature type="domain" description="Ada DNA repair metal-binding" evidence="3">
    <location>
        <begin position="43"/>
        <end position="90"/>
    </location>
</feature>